<protein>
    <submittedName>
        <fullName evidence="3">Phosphoglycerate mutase</fullName>
    </submittedName>
</protein>
<dbReference type="CDD" id="cd07067">
    <property type="entry name" value="HP_PGM_like"/>
    <property type="match status" value="1"/>
</dbReference>
<feature type="binding site" evidence="2">
    <location>
        <position position="61"/>
    </location>
    <ligand>
        <name>substrate</name>
    </ligand>
</feature>
<dbReference type="InterPro" id="IPR050275">
    <property type="entry name" value="PGM_Phosphatase"/>
</dbReference>
<dbReference type="EMBL" id="LITU01000029">
    <property type="protein sequence ID" value="KOY17904.1"/>
    <property type="molecule type" value="Genomic_DNA"/>
</dbReference>
<dbReference type="OrthoDB" id="9782128at2"/>
<dbReference type="Gene3D" id="3.40.50.1240">
    <property type="entry name" value="Phosphoglycerate mutase-like"/>
    <property type="match status" value="1"/>
</dbReference>
<comment type="caution">
    <text evidence="3">The sequence shown here is derived from an EMBL/GenBank/DDBJ whole genome shotgun (WGS) entry which is preliminary data.</text>
</comment>
<dbReference type="PATRIC" id="fig|1705561.3.peg.39"/>
<dbReference type="Pfam" id="PF00300">
    <property type="entry name" value="His_Phos_1"/>
    <property type="match status" value="1"/>
</dbReference>
<feature type="binding site" evidence="2">
    <location>
        <begin position="11"/>
        <end position="18"/>
    </location>
    <ligand>
        <name>substrate</name>
    </ligand>
</feature>
<feature type="active site" description="Proton donor/acceptor" evidence="1">
    <location>
        <position position="85"/>
    </location>
</feature>
<proteinExistence type="predicted"/>
<dbReference type="SUPFAM" id="SSF53254">
    <property type="entry name" value="Phosphoglycerate mutase-like"/>
    <property type="match status" value="1"/>
</dbReference>
<dbReference type="SMART" id="SM00855">
    <property type="entry name" value="PGAM"/>
    <property type="match status" value="1"/>
</dbReference>
<dbReference type="AlphaFoldDB" id="A0A0N0UIF2"/>
<gene>
    <name evidence="3" type="ORF">AMS66_02855</name>
</gene>
<evidence type="ECO:0000256" key="1">
    <source>
        <dbReference type="PIRSR" id="PIRSR613078-1"/>
    </source>
</evidence>
<sequence length="205" mass="23380">MTSTTTIYFVRHGQTHWNLEQKMQGHMDSPLTPEGRRQASRLHDRLQTITFDAIYSSPSPRALTTAQIICESSSESIIKLDELKEIHMGLWEGQSVPTIQNEHTVEWEHFFNKPHIYRPTGQGETYSELLNRAVMAVERILLECEGKVVLVVSHRMTLKTLMNHYSGMQLSDMGDLPDVPSASLSKIAFRNSHPSIELYGDVSHY</sequence>
<evidence type="ECO:0000313" key="4">
    <source>
        <dbReference type="Proteomes" id="UP000037688"/>
    </source>
</evidence>
<evidence type="ECO:0000256" key="2">
    <source>
        <dbReference type="PIRSR" id="PIRSR613078-2"/>
    </source>
</evidence>
<dbReference type="RefSeq" id="WP_053779356.1">
    <property type="nucleotide sequence ID" value="NZ_LITU01000029.1"/>
</dbReference>
<dbReference type="InterPro" id="IPR029033">
    <property type="entry name" value="His_PPase_superfam"/>
</dbReference>
<reference evidence="3 4" key="1">
    <citation type="submission" date="2015-08" db="EMBL/GenBank/DDBJ databases">
        <title>Draft genome sequence of cellulolytic and xylanolytic Paenibacillus sp. A59, isolated from a decaying forest soil from Patagonia, Argentina.</title>
        <authorList>
            <person name="Ghio S."/>
            <person name="Caceres A.M."/>
            <person name="Talia P."/>
            <person name="Grasso D."/>
            <person name="Campos E."/>
        </authorList>
    </citation>
    <scope>NUCLEOTIDE SEQUENCE [LARGE SCALE GENOMIC DNA]</scope>
    <source>
        <strain evidence="3 4">A59</strain>
    </source>
</reference>
<dbReference type="Proteomes" id="UP000037688">
    <property type="component" value="Unassembled WGS sequence"/>
</dbReference>
<feature type="active site" description="Tele-phosphohistidine intermediate" evidence="1">
    <location>
        <position position="12"/>
    </location>
</feature>
<dbReference type="PANTHER" id="PTHR48100">
    <property type="entry name" value="BROAD-SPECIFICITY PHOSPHATASE YOR283W-RELATED"/>
    <property type="match status" value="1"/>
</dbReference>
<dbReference type="GO" id="GO:0016791">
    <property type="term" value="F:phosphatase activity"/>
    <property type="evidence" value="ECO:0007669"/>
    <property type="project" value="TreeGrafter"/>
</dbReference>
<dbReference type="GO" id="GO:0005737">
    <property type="term" value="C:cytoplasm"/>
    <property type="evidence" value="ECO:0007669"/>
    <property type="project" value="TreeGrafter"/>
</dbReference>
<name>A0A0N0UIF2_9BACL</name>
<keyword evidence="4" id="KW-1185">Reference proteome</keyword>
<dbReference type="InterPro" id="IPR013078">
    <property type="entry name" value="His_Pase_superF_clade-1"/>
</dbReference>
<accession>A0A0N0UIF2</accession>
<evidence type="ECO:0000313" key="3">
    <source>
        <dbReference type="EMBL" id="KOY17904.1"/>
    </source>
</evidence>
<dbReference type="PANTHER" id="PTHR48100:SF1">
    <property type="entry name" value="HISTIDINE PHOSPHATASE FAMILY PROTEIN-RELATED"/>
    <property type="match status" value="1"/>
</dbReference>
<organism evidence="3 4">
    <name type="scientific">Paenibacillus xylanivorans</name>
    <dbReference type="NCBI Taxonomy" id="1705561"/>
    <lineage>
        <taxon>Bacteria</taxon>
        <taxon>Bacillati</taxon>
        <taxon>Bacillota</taxon>
        <taxon>Bacilli</taxon>
        <taxon>Bacillales</taxon>
        <taxon>Paenibacillaceae</taxon>
        <taxon>Paenibacillus</taxon>
    </lineage>
</organism>
<dbReference type="PIRSF" id="PIRSF000709">
    <property type="entry name" value="6PFK_2-Ptase"/>
    <property type="match status" value="1"/>
</dbReference>